<feature type="transmembrane region" description="Helical" evidence="2">
    <location>
        <begin position="53"/>
        <end position="74"/>
    </location>
</feature>
<feature type="transmembrane region" description="Helical" evidence="2">
    <location>
        <begin position="86"/>
        <end position="107"/>
    </location>
</feature>
<protein>
    <submittedName>
        <fullName evidence="4">Polysaccharide biosynthesis protein</fullName>
    </submittedName>
</protein>
<dbReference type="PANTHER" id="PTHR43318">
    <property type="entry name" value="UDP-N-ACETYLGLUCOSAMINE 4,6-DEHYDRATASE"/>
    <property type="match status" value="1"/>
</dbReference>
<feature type="transmembrane region" description="Helical" evidence="2">
    <location>
        <begin position="21"/>
        <end position="41"/>
    </location>
</feature>
<comment type="caution">
    <text evidence="4">The sequence shown here is derived from an EMBL/GenBank/DDBJ whole genome shotgun (WGS) entry which is preliminary data.</text>
</comment>
<evidence type="ECO:0000313" key="4">
    <source>
        <dbReference type="EMBL" id="MFC3888335.1"/>
    </source>
</evidence>
<dbReference type="InterPro" id="IPR051203">
    <property type="entry name" value="Polysaccharide_Synthase-Rel"/>
</dbReference>
<evidence type="ECO:0000256" key="1">
    <source>
        <dbReference type="ARBA" id="ARBA00007430"/>
    </source>
</evidence>
<organism evidence="4 5">
    <name type="scientific">Salinispirillum marinum</name>
    <dbReference type="NCBI Taxonomy" id="1485203"/>
    <lineage>
        <taxon>Bacteria</taxon>
        <taxon>Pseudomonadati</taxon>
        <taxon>Pseudomonadota</taxon>
        <taxon>Gammaproteobacteria</taxon>
        <taxon>Oceanospirillales</taxon>
        <taxon>Saccharospirillaceae</taxon>
        <taxon>Salinispirillum</taxon>
    </lineage>
</organism>
<dbReference type="EMBL" id="JBHSAL010000002">
    <property type="protein sequence ID" value="MFC3888335.1"/>
    <property type="molecule type" value="Genomic_DNA"/>
</dbReference>
<dbReference type="PANTHER" id="PTHR43318:SF1">
    <property type="entry name" value="POLYSACCHARIDE BIOSYNTHESIS PROTEIN EPSC-RELATED"/>
    <property type="match status" value="1"/>
</dbReference>
<dbReference type="Proteomes" id="UP001595842">
    <property type="component" value="Unassembled WGS sequence"/>
</dbReference>
<keyword evidence="2" id="KW-1133">Transmembrane helix</keyword>
<keyword evidence="2" id="KW-0812">Transmembrane</keyword>
<feature type="transmembrane region" description="Helical" evidence="2">
    <location>
        <begin position="119"/>
        <end position="140"/>
    </location>
</feature>
<evidence type="ECO:0000256" key="2">
    <source>
        <dbReference type="SAM" id="Phobius"/>
    </source>
</evidence>
<dbReference type="SUPFAM" id="SSF51735">
    <property type="entry name" value="NAD(P)-binding Rossmann-fold domains"/>
    <property type="match status" value="2"/>
</dbReference>
<name>A0ABV8BER9_9GAMM</name>
<dbReference type="Pfam" id="PF02719">
    <property type="entry name" value="Polysacc_synt_2"/>
    <property type="match status" value="1"/>
</dbReference>
<evidence type="ECO:0000313" key="5">
    <source>
        <dbReference type="Proteomes" id="UP001595842"/>
    </source>
</evidence>
<gene>
    <name evidence="4" type="ORF">ACFOSD_08035</name>
</gene>
<comment type="similarity">
    <text evidence="1">Belongs to the polysaccharide synthase family.</text>
</comment>
<dbReference type="RefSeq" id="WP_380709164.1">
    <property type="nucleotide sequence ID" value="NZ_JBHSAL010000002.1"/>
</dbReference>
<dbReference type="Gene3D" id="3.40.50.720">
    <property type="entry name" value="NAD(P)-binding Rossmann-like Domain"/>
    <property type="match status" value="2"/>
</dbReference>
<reference evidence="5" key="1">
    <citation type="journal article" date="2019" name="Int. J. Syst. Evol. Microbiol.">
        <title>The Global Catalogue of Microorganisms (GCM) 10K type strain sequencing project: providing services to taxonomists for standard genome sequencing and annotation.</title>
        <authorList>
            <consortium name="The Broad Institute Genomics Platform"/>
            <consortium name="The Broad Institute Genome Sequencing Center for Infectious Disease"/>
            <person name="Wu L."/>
            <person name="Ma J."/>
        </authorList>
    </citation>
    <scope>NUCLEOTIDE SEQUENCE [LARGE SCALE GENOMIC DNA]</scope>
    <source>
        <strain evidence="5">IBRC-M 10765</strain>
    </source>
</reference>
<feature type="domain" description="Polysaccharide biosynthesis protein CapD-like" evidence="3">
    <location>
        <begin position="290"/>
        <end position="583"/>
    </location>
</feature>
<dbReference type="InterPro" id="IPR003869">
    <property type="entry name" value="Polysac_CapD-like"/>
</dbReference>
<dbReference type="InterPro" id="IPR036291">
    <property type="entry name" value="NAD(P)-bd_dom_sf"/>
</dbReference>
<proteinExistence type="inferred from homology"/>
<accession>A0ABV8BER9</accession>
<dbReference type="CDD" id="cd05237">
    <property type="entry name" value="UDP_invert_4-6DH_SDR_e"/>
    <property type="match status" value="1"/>
</dbReference>
<dbReference type="Pfam" id="PF13727">
    <property type="entry name" value="CoA_binding_3"/>
    <property type="match status" value="1"/>
</dbReference>
<evidence type="ECO:0000259" key="3">
    <source>
        <dbReference type="Pfam" id="PF02719"/>
    </source>
</evidence>
<sequence>MLKQRLHLRVATLNRRYKRMIMVVADFIALPLAFWSAYALRFSEWFPGHYLSAVWWMFPIIPVVGVFVFARLGLYRAVVRYMGVQALMAVLKGVLLLSLILLASAFILRLQNFPRSIPVNFALVALLYVGGSRLLVRAYYQWIIKHYSDKQPVIIYGAGGAGAQLATALASGREFYVVAFLDDERALWGSSVLGIPVHCPDDAAALVTEYTVDRVLLALPTASRRQRKHALDVLEGLPVHVQTVPSMPEIVSGQASVDQLREVDIEDLLGRDPVPPQKELLDISIYNKVVMVTGAGGSIGSELCRQILRSGPTKLIMLELSEYGLYSIDQELKKQVVELGLTTELLPFLGSVCHQARVEAIIQRYRVQTIYHAAAYKHVPMVEHNVFEGIRNNVLGTQVVMQAAADHKVERCILVSTDKAVRPTNVMGATKRMAELVVQDLAQQGKSTVFSMVRFGNVLGSSGSVVPLFRKQIQSGGPVTVTHPDINRFFMTIPEAALLVIQAGSMAQGGDVFVLDMGKPVKIVDLARRMIELSGLDVKSDQNPDGDIAIEFSGLRPGEKLYEELLIGEDVEGTSHPKIMRANEEVVPHETLYRYLHELQVAELRQDIDGARSVLREAVKGFVPSSELVDWLLPLTVPVSKSSVSAVLAEDKPIH</sequence>
<keyword evidence="2" id="KW-0472">Membrane</keyword>
<keyword evidence="5" id="KW-1185">Reference proteome</keyword>